<keyword evidence="3 6" id="KW-0808">Transferase</keyword>
<dbReference type="PROSITE" id="PS51679">
    <property type="entry name" value="SAM_MT_C5"/>
    <property type="match status" value="1"/>
</dbReference>
<feature type="compositionally biased region" description="Polar residues" evidence="8">
    <location>
        <begin position="1"/>
        <end position="17"/>
    </location>
</feature>
<feature type="region of interest" description="Disordered" evidence="8">
    <location>
        <begin position="1"/>
        <end position="24"/>
    </location>
</feature>
<evidence type="ECO:0000256" key="1">
    <source>
        <dbReference type="ARBA" id="ARBA00011975"/>
    </source>
</evidence>
<keyword evidence="4 6" id="KW-0949">S-adenosyl-L-methionine</keyword>
<accession>A0A7W9DQM1</accession>
<feature type="active site" evidence="6">
    <location>
        <position position="107"/>
    </location>
</feature>
<dbReference type="EC" id="2.1.1.37" evidence="1"/>
<name>A0A7W9DQM1_9ACTN</name>
<dbReference type="Proteomes" id="UP000588112">
    <property type="component" value="Unassembled WGS sequence"/>
</dbReference>
<evidence type="ECO:0000256" key="8">
    <source>
        <dbReference type="SAM" id="MobiDB-lite"/>
    </source>
</evidence>
<comment type="similarity">
    <text evidence="6 7">Belongs to the class I-like SAM-binding methyltransferase superfamily. C5-methyltransferase family.</text>
</comment>
<dbReference type="Pfam" id="PF00145">
    <property type="entry name" value="DNA_methylase"/>
    <property type="match status" value="1"/>
</dbReference>
<proteinExistence type="inferred from homology"/>
<dbReference type="RefSeq" id="WP_239139382.1">
    <property type="nucleotide sequence ID" value="NZ_BOOS01000029.1"/>
</dbReference>
<protein>
    <recommendedName>
        <fullName evidence="1">DNA (cytosine-5-)-methyltransferase</fullName>
        <ecNumber evidence="1">2.1.1.37</ecNumber>
    </recommendedName>
</protein>
<keyword evidence="2 6" id="KW-0489">Methyltransferase</keyword>
<dbReference type="GO" id="GO:0003886">
    <property type="term" value="F:DNA (cytosine-5-)-methyltransferase activity"/>
    <property type="evidence" value="ECO:0007669"/>
    <property type="project" value="UniProtKB-EC"/>
</dbReference>
<dbReference type="SUPFAM" id="SSF53335">
    <property type="entry name" value="S-adenosyl-L-methionine-dependent methyltransferases"/>
    <property type="match status" value="1"/>
</dbReference>
<dbReference type="NCBIfam" id="TIGR00675">
    <property type="entry name" value="dcm"/>
    <property type="match status" value="1"/>
</dbReference>
<evidence type="ECO:0000256" key="5">
    <source>
        <dbReference type="ARBA" id="ARBA00022747"/>
    </source>
</evidence>
<gene>
    <name evidence="9" type="ORF">BJ981_002274</name>
</gene>
<dbReference type="PANTHER" id="PTHR46098:SF1">
    <property type="entry name" value="TRNA (CYTOSINE(38)-C(5))-METHYLTRANSFERASE"/>
    <property type="match status" value="1"/>
</dbReference>
<evidence type="ECO:0000256" key="2">
    <source>
        <dbReference type="ARBA" id="ARBA00022603"/>
    </source>
</evidence>
<evidence type="ECO:0000256" key="7">
    <source>
        <dbReference type="RuleBase" id="RU000416"/>
    </source>
</evidence>
<dbReference type="GO" id="GO:0032259">
    <property type="term" value="P:methylation"/>
    <property type="evidence" value="ECO:0007669"/>
    <property type="project" value="UniProtKB-KW"/>
</dbReference>
<evidence type="ECO:0000256" key="6">
    <source>
        <dbReference type="PROSITE-ProRule" id="PRU01016"/>
    </source>
</evidence>
<dbReference type="PANTHER" id="PTHR46098">
    <property type="entry name" value="TRNA (CYTOSINE(38)-C(5))-METHYLTRANSFERASE"/>
    <property type="match status" value="1"/>
</dbReference>
<dbReference type="AlphaFoldDB" id="A0A7W9DQM1"/>
<comment type="caution">
    <text evidence="9">The sequence shown here is derived from an EMBL/GenBank/DDBJ whole genome shotgun (WGS) entry which is preliminary data.</text>
</comment>
<dbReference type="GO" id="GO:0009307">
    <property type="term" value="P:DNA restriction-modification system"/>
    <property type="evidence" value="ECO:0007669"/>
    <property type="project" value="UniProtKB-KW"/>
</dbReference>
<organism evidence="9 10">
    <name type="scientific">Sphaerisporangium krabiense</name>
    <dbReference type="NCBI Taxonomy" id="763782"/>
    <lineage>
        <taxon>Bacteria</taxon>
        <taxon>Bacillati</taxon>
        <taxon>Actinomycetota</taxon>
        <taxon>Actinomycetes</taxon>
        <taxon>Streptosporangiales</taxon>
        <taxon>Streptosporangiaceae</taxon>
        <taxon>Sphaerisporangium</taxon>
    </lineage>
</organism>
<dbReference type="Gene3D" id="3.40.50.150">
    <property type="entry name" value="Vaccinia Virus protein VP39"/>
    <property type="match status" value="1"/>
</dbReference>
<keyword evidence="5" id="KW-0680">Restriction system</keyword>
<keyword evidence="10" id="KW-1185">Reference proteome</keyword>
<dbReference type="InterPro" id="IPR029063">
    <property type="entry name" value="SAM-dependent_MTases_sf"/>
</dbReference>
<dbReference type="InterPro" id="IPR001525">
    <property type="entry name" value="C5_MeTfrase"/>
</dbReference>
<evidence type="ECO:0000256" key="3">
    <source>
        <dbReference type="ARBA" id="ARBA00022679"/>
    </source>
</evidence>
<reference evidence="9 10" key="1">
    <citation type="submission" date="2020-08" db="EMBL/GenBank/DDBJ databases">
        <title>Sequencing the genomes of 1000 actinobacteria strains.</title>
        <authorList>
            <person name="Klenk H.-P."/>
        </authorList>
    </citation>
    <scope>NUCLEOTIDE SEQUENCE [LARGE SCALE GENOMIC DNA]</scope>
    <source>
        <strain evidence="9 10">DSM 45790</strain>
    </source>
</reference>
<evidence type="ECO:0000256" key="4">
    <source>
        <dbReference type="ARBA" id="ARBA00022691"/>
    </source>
</evidence>
<dbReference type="InterPro" id="IPR050750">
    <property type="entry name" value="C5-MTase"/>
</dbReference>
<evidence type="ECO:0000313" key="10">
    <source>
        <dbReference type="Proteomes" id="UP000588112"/>
    </source>
</evidence>
<dbReference type="EMBL" id="JACHBR010000001">
    <property type="protein sequence ID" value="MBB5626575.1"/>
    <property type="molecule type" value="Genomic_DNA"/>
</dbReference>
<sequence>MTQAAVQHPSASTTSEQAKAGEEATSPTVAEFFAGIGLARMGLERAGFRVVWANDIEETKRETYLGHFKDSHSKEHYKLADIADIAQDPSGENFPPVVSLAWASFPCTDLSLAGDRRGLAGKHSRTFWHFTDILERSEDLPPVVAIENVNGFATSHRGADLRAAVKRLGDLGYWVDVLTLDARSWVPQSRPRLFLVASLKKAIQEVERDYTLRPHWLDHVFDDSNLRTQRAFIPSPPLHKTTGWTELVEEIPIENKIWWNEERTAKFIEQLSEIQLKRVSSLQETGLIHYRTAYRRTRDGKPAWEIRADDIAGCLRTARGGSSKQAVVRMERGTLHVRWMTRLEYARLMGAGEYTVPERDSQAVMGFGDAVCVDAVEWLAKNYLEPLLKGDLLIEGVETTPAL</sequence>
<evidence type="ECO:0000313" key="9">
    <source>
        <dbReference type="EMBL" id="MBB5626575.1"/>
    </source>
</evidence>
<dbReference type="PRINTS" id="PR00105">
    <property type="entry name" value="C5METTRFRASE"/>
</dbReference>